<dbReference type="Pfam" id="PF00082">
    <property type="entry name" value="Peptidase_S8"/>
    <property type="match status" value="1"/>
</dbReference>
<proteinExistence type="predicted"/>
<comment type="catalytic activity">
    <reaction evidence="7">
        <text>Hydrolysis of proteins with broad specificity for peptide bonds, and a preference for a large uncharged residue in P1. Hydrolyzes peptide amides.</text>
        <dbReference type="EC" id="3.4.21.62"/>
    </reaction>
</comment>
<feature type="active site" description="Charge relay system" evidence="9">
    <location>
        <position position="542"/>
    </location>
</feature>
<keyword evidence="10" id="KW-0472">Membrane</keyword>
<dbReference type="InterPro" id="IPR036852">
    <property type="entry name" value="Peptidase_S8/S53_dom_sf"/>
</dbReference>
<dbReference type="PANTHER" id="PTHR14218">
    <property type="entry name" value="PROTEASE S8 TRIPEPTIDYL PEPTIDASE I CLN2"/>
    <property type="match status" value="1"/>
</dbReference>
<dbReference type="InterPro" id="IPR030400">
    <property type="entry name" value="Sedolisin_dom"/>
</dbReference>
<keyword evidence="5 9" id="KW-0106">Calcium</keyword>
<dbReference type="Proteomes" id="UP001146120">
    <property type="component" value="Unassembled WGS sequence"/>
</dbReference>
<protein>
    <recommendedName>
        <fullName evidence="8">subtilisin</fullName>
        <ecNumber evidence="8">3.4.21.62</ecNumber>
    </recommendedName>
</protein>
<evidence type="ECO:0000256" key="4">
    <source>
        <dbReference type="ARBA" id="ARBA00022825"/>
    </source>
</evidence>
<keyword evidence="3 9" id="KW-0378">Hydrolase</keyword>
<evidence type="ECO:0000313" key="14">
    <source>
        <dbReference type="Proteomes" id="UP001146120"/>
    </source>
</evidence>
<dbReference type="InterPro" id="IPR000209">
    <property type="entry name" value="Peptidase_S8/S53_dom"/>
</dbReference>
<evidence type="ECO:0000256" key="7">
    <source>
        <dbReference type="ARBA" id="ARBA00023529"/>
    </source>
</evidence>
<evidence type="ECO:0000259" key="12">
    <source>
        <dbReference type="PROSITE" id="PS51695"/>
    </source>
</evidence>
<feature type="signal peptide" evidence="11">
    <location>
        <begin position="1"/>
        <end position="19"/>
    </location>
</feature>
<evidence type="ECO:0000256" key="6">
    <source>
        <dbReference type="ARBA" id="ARBA00023145"/>
    </source>
</evidence>
<dbReference type="PROSITE" id="PS51695">
    <property type="entry name" value="SEDOLISIN"/>
    <property type="match status" value="1"/>
</dbReference>
<feature type="transmembrane region" description="Helical" evidence="10">
    <location>
        <begin position="668"/>
        <end position="687"/>
    </location>
</feature>
<dbReference type="SMART" id="SM00944">
    <property type="entry name" value="Pro-kuma_activ"/>
    <property type="match status" value="1"/>
</dbReference>
<evidence type="ECO:0000256" key="3">
    <source>
        <dbReference type="ARBA" id="ARBA00022801"/>
    </source>
</evidence>
<dbReference type="GO" id="GO:0046872">
    <property type="term" value="F:metal ion binding"/>
    <property type="evidence" value="ECO:0007669"/>
    <property type="project" value="UniProtKB-UniRule"/>
</dbReference>
<evidence type="ECO:0000256" key="8">
    <source>
        <dbReference type="ARBA" id="ARBA00023619"/>
    </source>
</evidence>
<evidence type="ECO:0000256" key="9">
    <source>
        <dbReference type="PROSITE-ProRule" id="PRU01032"/>
    </source>
</evidence>
<keyword evidence="1 9" id="KW-0645">Protease</keyword>
<dbReference type="GO" id="GO:0004252">
    <property type="term" value="F:serine-type endopeptidase activity"/>
    <property type="evidence" value="ECO:0007669"/>
    <property type="project" value="UniProtKB-UniRule"/>
</dbReference>
<comment type="caution">
    <text evidence="13">The sequence shown here is derived from an EMBL/GenBank/DDBJ whole genome shotgun (WGS) entry which is preliminary data.</text>
</comment>
<dbReference type="CDD" id="cd04056">
    <property type="entry name" value="Peptidases_S53"/>
    <property type="match status" value="1"/>
</dbReference>
<dbReference type="Gene3D" id="3.40.50.200">
    <property type="entry name" value="Peptidase S8/S53 domain"/>
    <property type="match status" value="1"/>
</dbReference>
<dbReference type="GO" id="GO:0006508">
    <property type="term" value="P:proteolysis"/>
    <property type="evidence" value="ECO:0007669"/>
    <property type="project" value="UniProtKB-KW"/>
</dbReference>
<dbReference type="InterPro" id="IPR015366">
    <property type="entry name" value="S53_propep"/>
</dbReference>
<evidence type="ECO:0000256" key="2">
    <source>
        <dbReference type="ARBA" id="ARBA00022723"/>
    </source>
</evidence>
<evidence type="ECO:0000256" key="10">
    <source>
        <dbReference type="SAM" id="Phobius"/>
    </source>
</evidence>
<feature type="binding site" evidence="9">
    <location>
        <position position="587"/>
    </location>
    <ligand>
        <name>Ca(2+)</name>
        <dbReference type="ChEBI" id="CHEBI:29108"/>
    </ligand>
</feature>
<comment type="cofactor">
    <cofactor evidence="9">
        <name>Ca(2+)</name>
        <dbReference type="ChEBI" id="CHEBI:29108"/>
    </cofactor>
    <text evidence="9">Binds 1 Ca(2+) ion per subunit.</text>
</comment>
<organism evidence="13 14">
    <name type="scientific">Lagenidium giganteum</name>
    <dbReference type="NCBI Taxonomy" id="4803"/>
    <lineage>
        <taxon>Eukaryota</taxon>
        <taxon>Sar</taxon>
        <taxon>Stramenopiles</taxon>
        <taxon>Oomycota</taxon>
        <taxon>Peronosporomycetes</taxon>
        <taxon>Pythiales</taxon>
        <taxon>Pythiaceae</taxon>
    </lineage>
</organism>
<dbReference type="PANTHER" id="PTHR14218:SF15">
    <property type="entry name" value="TRIPEPTIDYL-PEPTIDASE 1"/>
    <property type="match status" value="1"/>
</dbReference>
<dbReference type="EC" id="3.4.21.62" evidence="8"/>
<evidence type="ECO:0000256" key="11">
    <source>
        <dbReference type="SAM" id="SignalP"/>
    </source>
</evidence>
<feature type="chain" id="PRO_5044010858" description="subtilisin" evidence="11">
    <location>
        <begin position="20"/>
        <end position="722"/>
    </location>
</feature>
<feature type="active site" description="Charge relay system" evidence="9">
    <location>
        <position position="320"/>
    </location>
</feature>
<keyword evidence="4 9" id="KW-0720">Serine protease</keyword>
<evidence type="ECO:0000256" key="5">
    <source>
        <dbReference type="ARBA" id="ARBA00022837"/>
    </source>
</evidence>
<keyword evidence="11" id="KW-0732">Signal</keyword>
<dbReference type="InterPro" id="IPR050819">
    <property type="entry name" value="Tripeptidyl-peptidase_I"/>
</dbReference>
<keyword evidence="10" id="KW-0812">Transmembrane</keyword>
<keyword evidence="2 9" id="KW-0479">Metal-binding</keyword>
<gene>
    <name evidence="13" type="ORF">N0F65_000759</name>
</gene>
<dbReference type="AlphaFoldDB" id="A0AAV2ZGE1"/>
<dbReference type="SUPFAM" id="SSF54897">
    <property type="entry name" value="Protease propeptides/inhibitors"/>
    <property type="match status" value="1"/>
</dbReference>
<dbReference type="EMBL" id="DAKRPA010000003">
    <property type="protein sequence ID" value="DBA05071.1"/>
    <property type="molecule type" value="Genomic_DNA"/>
</dbReference>
<keyword evidence="10" id="KW-1133">Transmembrane helix</keyword>
<accession>A0AAV2ZGE1</accession>
<dbReference type="GO" id="GO:0008240">
    <property type="term" value="F:tripeptidyl-peptidase activity"/>
    <property type="evidence" value="ECO:0007669"/>
    <property type="project" value="TreeGrafter"/>
</dbReference>
<name>A0AAV2ZGE1_9STRA</name>
<feature type="domain" description="Peptidase S53" evidence="12">
    <location>
        <begin position="231"/>
        <end position="634"/>
    </location>
</feature>
<evidence type="ECO:0000256" key="1">
    <source>
        <dbReference type="ARBA" id="ARBA00022670"/>
    </source>
</evidence>
<keyword evidence="14" id="KW-1185">Reference proteome</keyword>
<dbReference type="SUPFAM" id="SSF52743">
    <property type="entry name" value="Subtilisin-like"/>
    <property type="match status" value="1"/>
</dbReference>
<keyword evidence="6" id="KW-0865">Zymogen</keyword>
<dbReference type="CDD" id="cd11377">
    <property type="entry name" value="Pro-peptidase_S53"/>
    <property type="match status" value="1"/>
</dbReference>
<feature type="binding site" evidence="9">
    <location>
        <position position="588"/>
    </location>
    <ligand>
        <name>Ca(2+)</name>
        <dbReference type="ChEBI" id="CHEBI:29108"/>
    </ligand>
</feature>
<feature type="binding site" evidence="9">
    <location>
        <position position="614"/>
    </location>
    <ligand>
        <name>Ca(2+)</name>
        <dbReference type="ChEBI" id="CHEBI:29108"/>
    </ligand>
</feature>
<feature type="binding site" evidence="9">
    <location>
        <position position="612"/>
    </location>
    <ligand>
        <name>Ca(2+)</name>
        <dbReference type="ChEBI" id="CHEBI:29108"/>
    </ligand>
</feature>
<evidence type="ECO:0000313" key="13">
    <source>
        <dbReference type="EMBL" id="DBA05071.1"/>
    </source>
</evidence>
<sequence length="722" mass="78183">MRPAATRVLVLSAVLLGTAVNGASEVHDAFKGAWIQRQRVAAETPVSFRIALASAKSDQELDSVIQALSDVTSPQYGQYLTPSELRAHWGPEADGTLAMGNLMADLHDAEVSVNDVGDYWNVRMSAATAEHLFSTQLYEYQHHAHEQLRVVRPEGAFTIPTQIASHVTYVDGLEHFPTEKQAQLMARRVSPGRIVDDVLPKSSKSDPYQQHTYHPPLLSDDIAVSESEPDYITTSQIRAQYQIPDDAKNFNGTHVRNKLIVGAFLEEFYKERDLQQFIDQFERKCLPSTFKFPATKGDCLADRPESSAANHRATGEASLDVQAVVALSRSENVVTLCYTGLRDSTRPFADDNQEPFLTFLQDINAMHPAPAVVSISYTDDECAVPESYARAVNREFMKAAMKGITILVAAGDGGVQSSHLVRSFCHLDGCSVFQPMFPSSSPYITSVGATTFKRTNGGHFTEIVTSSNDGALITSGGGFSALFPQPSYQAKAVERYVAAAALAGVPPSMYHHKGRAYPDIAALGHLFPVYVNGRLTPTDGTSVSAPIVASVVSLVNKVLIESGQPVLGFFNPLLYQMLEVCPHVFQDVTSGDTACGGGDLNCCSKGHVATTGWDATSGVGSIKFAPFVRSFQQCVRQIQQSKKLKTQLVLMGEEEADWSEAQALTVQAAVSLAMFLAVVLGSVLLSLRSKLFPSQVNGTHRAVANDSASEYLLADHDATVDA</sequence>
<dbReference type="Pfam" id="PF09286">
    <property type="entry name" value="Pro-kuma_activ"/>
    <property type="match status" value="1"/>
</dbReference>
<reference evidence="13" key="2">
    <citation type="journal article" date="2023" name="Microbiol Resour">
        <title>Decontamination and Annotation of the Draft Genome Sequence of the Oomycete Lagenidium giganteum ARSEF 373.</title>
        <authorList>
            <person name="Morgan W.R."/>
            <person name="Tartar A."/>
        </authorList>
    </citation>
    <scope>NUCLEOTIDE SEQUENCE</scope>
    <source>
        <strain evidence="13">ARSEF 373</strain>
    </source>
</reference>
<feature type="active site" description="Charge relay system" evidence="9">
    <location>
        <position position="316"/>
    </location>
</feature>
<reference evidence="13" key="1">
    <citation type="submission" date="2022-11" db="EMBL/GenBank/DDBJ databases">
        <authorList>
            <person name="Morgan W.R."/>
            <person name="Tartar A."/>
        </authorList>
    </citation>
    <scope>NUCLEOTIDE SEQUENCE</scope>
    <source>
        <strain evidence="13">ARSEF 373</strain>
    </source>
</reference>